<protein>
    <submittedName>
        <fullName evidence="2">Uncharacterized protein</fullName>
    </submittedName>
</protein>
<dbReference type="InterPro" id="IPR011990">
    <property type="entry name" value="TPR-like_helical_dom_sf"/>
</dbReference>
<dbReference type="InterPro" id="IPR019734">
    <property type="entry name" value="TPR_rpt"/>
</dbReference>
<keyword evidence="3" id="KW-1185">Reference proteome</keyword>
<dbReference type="SMART" id="SM00028">
    <property type="entry name" value="TPR"/>
    <property type="match status" value="9"/>
</dbReference>
<proteinExistence type="predicted"/>
<organism evidence="2 3">
    <name type="scientific">Porites evermanni</name>
    <dbReference type="NCBI Taxonomy" id="104178"/>
    <lineage>
        <taxon>Eukaryota</taxon>
        <taxon>Metazoa</taxon>
        <taxon>Cnidaria</taxon>
        <taxon>Anthozoa</taxon>
        <taxon>Hexacorallia</taxon>
        <taxon>Scleractinia</taxon>
        <taxon>Fungiina</taxon>
        <taxon>Poritidae</taxon>
        <taxon>Porites</taxon>
    </lineage>
</organism>
<comment type="caution">
    <text evidence="2">The sequence shown here is derived from an EMBL/GenBank/DDBJ whole genome shotgun (WGS) entry which is preliminary data.</text>
</comment>
<dbReference type="EMBL" id="CALNXI010000541">
    <property type="protein sequence ID" value="CAH3028922.1"/>
    <property type="molecule type" value="Genomic_DNA"/>
</dbReference>
<dbReference type="PANTHER" id="PTHR46035">
    <property type="entry name" value="TETRATRICOPEPTIDE REPEAT PROTEIN 4"/>
    <property type="match status" value="1"/>
</dbReference>
<evidence type="ECO:0000313" key="2">
    <source>
        <dbReference type="EMBL" id="CAH3028922.1"/>
    </source>
</evidence>
<dbReference type="SUPFAM" id="SSF48452">
    <property type="entry name" value="TPR-like"/>
    <property type="match status" value="4"/>
</dbReference>
<dbReference type="Pfam" id="PF13181">
    <property type="entry name" value="TPR_8"/>
    <property type="match status" value="1"/>
</dbReference>
<gene>
    <name evidence="2" type="ORF">PEVE_00035185</name>
</gene>
<dbReference type="Gene3D" id="1.25.40.10">
    <property type="entry name" value="Tetratricopeptide repeat domain"/>
    <property type="match status" value="4"/>
</dbReference>
<dbReference type="Proteomes" id="UP001159427">
    <property type="component" value="Unassembled WGS sequence"/>
</dbReference>
<sequence>MQGMCSHFLRNIVFVVEKAEVLKNAGNEAYSKKDFAKAIFFYTEGIRIQCTDKELVSKLYNNRSTVYFYLENYYDCLNDVKAATALRPFYLKAIIRVTAETHKTAGNNAFLKDDFVTAINLYTEGIEVKCKDEDLKAKLYNNRASAHYHLSNYPDCLSDVKAATALQPSYLKAIIRGANAYFKLKQFQEAIIWCDKGLTIYKDNQELLQIKTCSIKEHENLSKQGGNEEAKEEDDSGNNPKSLDCTSIAETHKNAGNDAFLKDDFVKAINLYTEGIEVKCKDDDLNAKLYNNRASAHYHLENYHDCLSDVKAATALQPSYFKAIIRGAKTCLKLKQLEETINWCEKGLAIDKDNQDLLEIKSCSVIEREKILTQEGDKAAKEEGDSRTNQKSLDCTSIAETHKNAGNDAFRKDDFVKAINLYSEGIKVKCNDADLNAKLYDNRASAHYHLGKVSFILTLRTVDIVLYFVPNIPLSILHPGPFT</sequence>
<reference evidence="2 3" key="1">
    <citation type="submission" date="2022-05" db="EMBL/GenBank/DDBJ databases">
        <authorList>
            <consortium name="Genoscope - CEA"/>
            <person name="William W."/>
        </authorList>
    </citation>
    <scope>NUCLEOTIDE SEQUENCE [LARGE SCALE GENOMIC DNA]</scope>
</reference>
<accession>A0ABN8MGV6</accession>
<dbReference type="PANTHER" id="PTHR46035:SF1">
    <property type="entry name" value="TETRATRICOPEPTIDE REPEAT PROTEIN 4"/>
    <property type="match status" value="1"/>
</dbReference>
<evidence type="ECO:0000313" key="3">
    <source>
        <dbReference type="Proteomes" id="UP001159427"/>
    </source>
</evidence>
<name>A0ABN8MGV6_9CNID</name>
<feature type="region of interest" description="Disordered" evidence="1">
    <location>
        <begin position="221"/>
        <end position="243"/>
    </location>
</feature>
<evidence type="ECO:0000256" key="1">
    <source>
        <dbReference type="SAM" id="MobiDB-lite"/>
    </source>
</evidence>